<organism evidence="10 11">
    <name type="scientific">Sulfobacillus acidophilus (strain ATCC 700253 / DSM 10332 / NAL)</name>
    <dbReference type="NCBI Taxonomy" id="679936"/>
    <lineage>
        <taxon>Bacteria</taxon>
        <taxon>Bacillati</taxon>
        <taxon>Bacillota</taxon>
        <taxon>Clostridia</taxon>
        <taxon>Eubacteriales</taxon>
        <taxon>Clostridiales Family XVII. Incertae Sedis</taxon>
        <taxon>Sulfobacillus</taxon>
    </lineage>
</organism>
<keyword evidence="11" id="KW-1185">Reference proteome</keyword>
<dbReference type="FunFam" id="3.90.1560.10:FF:000001">
    <property type="entry name" value="Probable 2-phosphosulfolactate phosphatase"/>
    <property type="match status" value="1"/>
</dbReference>
<dbReference type="InterPro" id="IPR036702">
    <property type="entry name" value="ComB-like_sf"/>
</dbReference>
<dbReference type="STRING" id="679936.Sulac_2456"/>
<evidence type="ECO:0000256" key="6">
    <source>
        <dbReference type="ARBA" id="ARBA00022842"/>
    </source>
</evidence>
<keyword evidence="6 8" id="KW-0460">Magnesium</keyword>
<name>G8TVZ2_SULAD</name>
<dbReference type="Pfam" id="PF04029">
    <property type="entry name" value="2-ph_phosp"/>
    <property type="match status" value="1"/>
</dbReference>
<dbReference type="InterPro" id="IPR005238">
    <property type="entry name" value="ComB-like"/>
</dbReference>
<reference evidence="11" key="1">
    <citation type="submission" date="2011-12" db="EMBL/GenBank/DDBJ databases">
        <title>The complete genome of chromosome of Sulfobacillus acidophilus DSM 10332.</title>
        <authorList>
            <person name="Lucas S."/>
            <person name="Han J."/>
            <person name="Lapidus A."/>
            <person name="Bruce D."/>
            <person name="Goodwin L."/>
            <person name="Pitluck S."/>
            <person name="Peters L."/>
            <person name="Kyrpides N."/>
            <person name="Mavromatis K."/>
            <person name="Ivanova N."/>
            <person name="Mikhailova N."/>
            <person name="Chertkov O."/>
            <person name="Saunders E."/>
            <person name="Detter J.C."/>
            <person name="Tapia R."/>
            <person name="Han C."/>
            <person name="Land M."/>
            <person name="Hauser L."/>
            <person name="Markowitz V."/>
            <person name="Cheng J.-F."/>
            <person name="Hugenholtz P."/>
            <person name="Woyke T."/>
            <person name="Wu D."/>
            <person name="Pukall R."/>
            <person name="Gehrich-Schroeter G."/>
            <person name="Schneider S."/>
            <person name="Klenk H.-P."/>
            <person name="Eisen J.A."/>
        </authorList>
    </citation>
    <scope>NUCLEOTIDE SEQUENCE [LARGE SCALE GENOMIC DNA]</scope>
    <source>
        <strain evidence="11">ATCC 700253 / DSM 10332 / NAL</strain>
    </source>
</reference>
<comment type="catalytic activity">
    <reaction evidence="7 8">
        <text>(2R)-O-phospho-3-sulfolactate + H2O = (2R)-3-sulfolactate + phosphate</text>
        <dbReference type="Rhea" id="RHEA:23416"/>
        <dbReference type="ChEBI" id="CHEBI:15377"/>
        <dbReference type="ChEBI" id="CHEBI:15597"/>
        <dbReference type="ChEBI" id="CHEBI:43474"/>
        <dbReference type="ChEBI" id="CHEBI:58738"/>
        <dbReference type="EC" id="3.1.3.71"/>
    </reaction>
</comment>
<reference evidence="10 11" key="2">
    <citation type="journal article" date="2012" name="Stand. Genomic Sci.">
        <title>Complete genome sequence of the moderately thermophilic mineral-sulfide-oxidizing firmicute Sulfobacillus acidophilus type strain (NAL(T)).</title>
        <authorList>
            <person name="Anderson I."/>
            <person name="Chertkov O."/>
            <person name="Chen A."/>
            <person name="Saunders E."/>
            <person name="Lapidus A."/>
            <person name="Nolan M."/>
            <person name="Lucas S."/>
            <person name="Hammon N."/>
            <person name="Deshpande S."/>
            <person name="Cheng J.F."/>
            <person name="Han C."/>
            <person name="Tapia R."/>
            <person name="Goodwin L.A."/>
            <person name="Pitluck S."/>
            <person name="Liolios K."/>
            <person name="Pagani I."/>
            <person name="Ivanova N."/>
            <person name="Mikhailova N."/>
            <person name="Pati A."/>
            <person name="Palaniappan K."/>
            <person name="Land M."/>
            <person name="Pan C."/>
            <person name="Rohde M."/>
            <person name="Pukall R."/>
            <person name="Goker M."/>
            <person name="Detter J.C."/>
            <person name="Woyke T."/>
            <person name="Bristow J."/>
            <person name="Eisen J.A."/>
            <person name="Markowitz V."/>
            <person name="Hugenholtz P."/>
            <person name="Kyrpides N.C."/>
            <person name="Klenk H.P."/>
            <person name="Mavromatis K."/>
        </authorList>
    </citation>
    <scope>NUCLEOTIDE SEQUENCE [LARGE SCALE GENOMIC DNA]</scope>
    <source>
        <strain evidence="11">ATCC 700253 / DSM 10332 / NAL</strain>
    </source>
</reference>
<dbReference type="PANTHER" id="PTHR37311:SF1">
    <property type="entry name" value="2-PHOSPHOSULFOLACTATE PHOSPHATASE-RELATED"/>
    <property type="match status" value="1"/>
</dbReference>
<proteinExistence type="inferred from homology"/>
<dbReference type="HOGENOM" id="CLU_070028_0_0_9"/>
<comment type="cofactor">
    <cofactor evidence="1 8">
        <name>Mg(2+)</name>
        <dbReference type="ChEBI" id="CHEBI:18420"/>
    </cofactor>
</comment>
<dbReference type="PANTHER" id="PTHR37311">
    <property type="entry name" value="2-PHOSPHOSULFOLACTATE PHOSPHATASE-RELATED"/>
    <property type="match status" value="1"/>
</dbReference>
<evidence type="ECO:0000256" key="3">
    <source>
        <dbReference type="ARBA" id="ARBA00012953"/>
    </source>
</evidence>
<keyword evidence="5 8" id="KW-0378">Hydrolase</keyword>
<dbReference type="EC" id="3.1.3.71" evidence="3 8"/>
<dbReference type="EMBL" id="CP003179">
    <property type="protein sequence ID" value="AEW05919.1"/>
    <property type="molecule type" value="Genomic_DNA"/>
</dbReference>
<gene>
    <name evidence="8" type="primary">comB</name>
    <name evidence="10" type="ordered locus">Sulac_2456</name>
</gene>
<comment type="similarity">
    <text evidence="2 8">Belongs to the ComB family.</text>
</comment>
<accession>G8TVZ2</accession>
<evidence type="ECO:0000256" key="9">
    <source>
        <dbReference type="SAM" id="MobiDB-lite"/>
    </source>
</evidence>
<dbReference type="GO" id="GO:0050545">
    <property type="term" value="F:sulfopyruvate decarboxylase activity"/>
    <property type="evidence" value="ECO:0007669"/>
    <property type="project" value="TreeGrafter"/>
</dbReference>
<evidence type="ECO:0000256" key="5">
    <source>
        <dbReference type="ARBA" id="ARBA00022801"/>
    </source>
</evidence>
<protein>
    <recommendedName>
        <fullName evidence="4 8">Probable 2-phosphosulfolactate phosphatase</fullName>
        <ecNumber evidence="3 8">3.1.3.71</ecNumber>
    </recommendedName>
</protein>
<dbReference type="SUPFAM" id="SSF142823">
    <property type="entry name" value="ComB-like"/>
    <property type="match status" value="1"/>
</dbReference>
<evidence type="ECO:0000256" key="4">
    <source>
        <dbReference type="ARBA" id="ARBA00021948"/>
    </source>
</evidence>
<sequence length="235" mass="25512">MTSQQGEVIFRYKDAPDPRGQAVLVIDTLRATTTMTTILAHGAVGIRAVAALADAYRLKAESPEVLLGGERENRPPEGFDGGNSPYDYPRERVAGKRVVFSTTNGTHAIEHVEAADRIGLAALVNRAAAARWLSRWDSPWLIVAAGSEGQIALEDVLAAGAIVDMLPETQWGDGAKIAQATYHRYRDDLLNGLYAASHGQALIQSGLTRDLEFCAQVDIFDLVPTLNDEGWFIPR</sequence>
<evidence type="ECO:0000256" key="7">
    <source>
        <dbReference type="ARBA" id="ARBA00033711"/>
    </source>
</evidence>
<evidence type="ECO:0000256" key="2">
    <source>
        <dbReference type="ARBA" id="ARBA00009997"/>
    </source>
</evidence>
<dbReference type="HAMAP" id="MF_00490">
    <property type="entry name" value="ComB"/>
    <property type="match status" value="1"/>
</dbReference>
<evidence type="ECO:0000256" key="8">
    <source>
        <dbReference type="HAMAP-Rule" id="MF_00490"/>
    </source>
</evidence>
<dbReference type="Proteomes" id="UP000005439">
    <property type="component" value="Chromosome"/>
</dbReference>
<evidence type="ECO:0000256" key="1">
    <source>
        <dbReference type="ARBA" id="ARBA00001946"/>
    </source>
</evidence>
<dbReference type="Gene3D" id="3.90.1560.10">
    <property type="entry name" value="ComB-like"/>
    <property type="match status" value="1"/>
</dbReference>
<feature type="region of interest" description="Disordered" evidence="9">
    <location>
        <begin position="67"/>
        <end position="86"/>
    </location>
</feature>
<evidence type="ECO:0000313" key="11">
    <source>
        <dbReference type="Proteomes" id="UP000005439"/>
    </source>
</evidence>
<dbReference type="GO" id="GO:0050532">
    <property type="term" value="F:2-phosphosulfolactate phosphatase activity"/>
    <property type="evidence" value="ECO:0007669"/>
    <property type="project" value="UniProtKB-UniRule"/>
</dbReference>
<dbReference type="PATRIC" id="fig|679936.5.peg.2543"/>
<dbReference type="AlphaFoldDB" id="G8TVZ2"/>
<dbReference type="KEGG" id="sap:Sulac_2456"/>
<dbReference type="GO" id="GO:0000287">
    <property type="term" value="F:magnesium ion binding"/>
    <property type="evidence" value="ECO:0007669"/>
    <property type="project" value="UniProtKB-UniRule"/>
</dbReference>
<evidence type="ECO:0000313" key="10">
    <source>
        <dbReference type="EMBL" id="AEW05919.1"/>
    </source>
</evidence>